<protein>
    <submittedName>
        <fullName evidence="1">Uncharacterized protein</fullName>
    </submittedName>
</protein>
<dbReference type="OrthoDB" id="7920740at2759"/>
<accession>A0A1I8Q112</accession>
<dbReference type="EnsemblMetazoa" id="SCAU012905-RB">
    <property type="protein sequence ID" value="SCAU012905-PB"/>
    <property type="gene ID" value="SCAU012905"/>
</dbReference>
<gene>
    <name evidence="1" type="primary">106087133</name>
</gene>
<reference evidence="1" key="1">
    <citation type="submission" date="2020-05" db="UniProtKB">
        <authorList>
            <consortium name="EnsemblMetazoa"/>
        </authorList>
    </citation>
    <scope>IDENTIFICATION</scope>
    <source>
        <strain evidence="1">USDA</strain>
    </source>
</reference>
<dbReference type="Proteomes" id="UP000095300">
    <property type="component" value="Unassembled WGS sequence"/>
</dbReference>
<proteinExistence type="predicted"/>
<dbReference type="VEuPathDB" id="VectorBase:SCAU012905"/>
<evidence type="ECO:0000313" key="1">
    <source>
        <dbReference type="EnsemblMetazoa" id="SCAU012905-PB"/>
    </source>
</evidence>
<dbReference type="AlphaFoldDB" id="A0A1I8Q112"/>
<dbReference type="KEGG" id="scac:106087133"/>
<organism evidence="1 2">
    <name type="scientific">Stomoxys calcitrans</name>
    <name type="common">Stable fly</name>
    <name type="synonym">Conops calcitrans</name>
    <dbReference type="NCBI Taxonomy" id="35570"/>
    <lineage>
        <taxon>Eukaryota</taxon>
        <taxon>Metazoa</taxon>
        <taxon>Ecdysozoa</taxon>
        <taxon>Arthropoda</taxon>
        <taxon>Hexapoda</taxon>
        <taxon>Insecta</taxon>
        <taxon>Pterygota</taxon>
        <taxon>Neoptera</taxon>
        <taxon>Endopterygota</taxon>
        <taxon>Diptera</taxon>
        <taxon>Brachycera</taxon>
        <taxon>Muscomorpha</taxon>
        <taxon>Muscoidea</taxon>
        <taxon>Muscidae</taxon>
        <taxon>Stomoxys</taxon>
    </lineage>
</organism>
<sequence>MLAGLTDDFKPLVMAVENSKEKLTVDMVKNVLLQDAKFDKAFEKESASQSKGVKKAVNGDEHTHIRWIVTMTGGYILALAPQRWKFRLLFFAVAIIRRSCIKKTAGLKQKKKHWPPSTEIEGQCIYRYTLNDPYNETHRNTTLPQNWLHIKYSQRTI</sequence>
<keyword evidence="2" id="KW-1185">Reference proteome</keyword>
<name>A0A1I8Q112_STOCA</name>
<evidence type="ECO:0000313" key="2">
    <source>
        <dbReference type="Proteomes" id="UP000095300"/>
    </source>
</evidence>